<accession>A0A8P0TML3</accession>
<proteinExistence type="predicted"/>
<feature type="region of interest" description="Disordered" evidence="1">
    <location>
        <begin position="159"/>
        <end position="183"/>
    </location>
</feature>
<protein>
    <submittedName>
        <fullName evidence="3">Uncharacterized protein</fullName>
    </submittedName>
</protein>
<dbReference type="Proteomes" id="UP000002254">
    <property type="component" value="Chromosome 10"/>
</dbReference>
<dbReference type="Ensembl" id="ENSCAFT00000097950.1">
    <property type="protein sequence ID" value="ENSCAFP00000070048.1"/>
    <property type="gene ID" value="ENSCAFG00000056151.1"/>
</dbReference>
<evidence type="ECO:0000256" key="2">
    <source>
        <dbReference type="SAM" id="SignalP"/>
    </source>
</evidence>
<evidence type="ECO:0000256" key="1">
    <source>
        <dbReference type="SAM" id="MobiDB-lite"/>
    </source>
</evidence>
<sequence>MPYFLFVFLFCFLLFCSRVRSKCSSSSSALEVTQETDSSSSAEGKPPAPSPSPSPRGPARPAGGCPAHPAPRTQLSRNFPAPPPTHCFSCASRSRTSASRLLTRATSSSSRSCSRRFWASVFCQSAEDGRLVTHRGASAHPPPLPAFSSLLASLRKPREGATREGLRGSVAGWMKISPQGPGP</sequence>
<evidence type="ECO:0000313" key="4">
    <source>
        <dbReference type="Proteomes" id="UP000002254"/>
    </source>
</evidence>
<feature type="compositionally biased region" description="Low complexity" evidence="1">
    <location>
        <begin position="59"/>
        <end position="72"/>
    </location>
</feature>
<feature type="compositionally biased region" description="Pro residues" evidence="1">
    <location>
        <begin position="46"/>
        <end position="58"/>
    </location>
</feature>
<reference evidence="3 4" key="1">
    <citation type="journal article" date="2005" name="Nature">
        <title>Genome sequence, comparative analysis and haplotype structure of the domestic dog.</title>
        <authorList>
            <consortium name="Broad Sequencing Platform"/>
            <person name="Lindblad-Toh K."/>
            <person name="Wade C.M."/>
            <person name="Mikkelsen T.S."/>
            <person name="Karlsson E.K."/>
            <person name="Jaffe D.B."/>
            <person name="Kamal M."/>
            <person name="Clamp M."/>
            <person name="Chang J.L."/>
            <person name="Kulbokas E.J. III"/>
            <person name="Zody M.C."/>
            <person name="Mauceli E."/>
            <person name="Xie X."/>
            <person name="Breen M."/>
            <person name="Wayne R.K."/>
            <person name="Ostrander E.A."/>
            <person name="Ponting C.P."/>
            <person name="Galibert F."/>
            <person name="Smith D.R."/>
            <person name="DeJong P.J."/>
            <person name="Kirkness E."/>
            <person name="Alvarez P."/>
            <person name="Biagi T."/>
            <person name="Brockman W."/>
            <person name="Butler J."/>
            <person name="Chin C.W."/>
            <person name="Cook A."/>
            <person name="Cuff J."/>
            <person name="Daly M.J."/>
            <person name="DeCaprio D."/>
            <person name="Gnerre S."/>
            <person name="Grabherr M."/>
            <person name="Kellis M."/>
            <person name="Kleber M."/>
            <person name="Bardeleben C."/>
            <person name="Goodstadt L."/>
            <person name="Heger A."/>
            <person name="Hitte C."/>
            <person name="Kim L."/>
            <person name="Koepfli K.P."/>
            <person name="Parker H.G."/>
            <person name="Pollinger J.P."/>
            <person name="Searle S.M."/>
            <person name="Sutter N.B."/>
            <person name="Thomas R."/>
            <person name="Webber C."/>
            <person name="Baldwin J."/>
            <person name="Abebe A."/>
            <person name="Abouelleil A."/>
            <person name="Aftuck L."/>
            <person name="Ait-Zahra M."/>
            <person name="Aldredge T."/>
            <person name="Allen N."/>
            <person name="An P."/>
            <person name="Anderson S."/>
            <person name="Antoine C."/>
            <person name="Arachchi H."/>
            <person name="Aslam A."/>
            <person name="Ayotte L."/>
            <person name="Bachantsang P."/>
            <person name="Barry A."/>
            <person name="Bayul T."/>
            <person name="Benamara M."/>
            <person name="Berlin A."/>
            <person name="Bessette D."/>
            <person name="Blitshteyn B."/>
            <person name="Bloom T."/>
            <person name="Blye J."/>
            <person name="Boguslavskiy L."/>
            <person name="Bonnet C."/>
            <person name="Boukhgalter B."/>
            <person name="Brown A."/>
            <person name="Cahill P."/>
            <person name="Calixte N."/>
            <person name="Camarata J."/>
            <person name="Cheshatsang Y."/>
            <person name="Chu J."/>
            <person name="Citroen M."/>
            <person name="Collymore A."/>
            <person name="Cooke P."/>
            <person name="Dawoe T."/>
            <person name="Daza R."/>
            <person name="Decktor K."/>
            <person name="DeGray S."/>
            <person name="Dhargay N."/>
            <person name="Dooley K."/>
            <person name="Dooley K."/>
            <person name="Dorje P."/>
            <person name="Dorjee K."/>
            <person name="Dorris L."/>
            <person name="Duffey N."/>
            <person name="Dupes A."/>
            <person name="Egbiremolen O."/>
            <person name="Elong R."/>
            <person name="Falk J."/>
            <person name="Farina A."/>
            <person name="Faro S."/>
            <person name="Ferguson D."/>
            <person name="Ferreira P."/>
            <person name="Fisher S."/>
            <person name="FitzGerald M."/>
            <person name="Foley K."/>
            <person name="Foley C."/>
            <person name="Franke A."/>
            <person name="Friedrich D."/>
            <person name="Gage D."/>
            <person name="Garber M."/>
            <person name="Gearin G."/>
            <person name="Giannoukos G."/>
            <person name="Goode T."/>
            <person name="Goyette A."/>
            <person name="Graham J."/>
            <person name="Grandbois E."/>
            <person name="Gyaltsen K."/>
            <person name="Hafez N."/>
            <person name="Hagopian D."/>
            <person name="Hagos B."/>
            <person name="Hall J."/>
            <person name="Healy C."/>
            <person name="Hegarty R."/>
            <person name="Honan T."/>
            <person name="Horn A."/>
            <person name="Houde N."/>
            <person name="Hughes L."/>
            <person name="Hunnicutt L."/>
            <person name="Husby M."/>
            <person name="Jester B."/>
            <person name="Jones C."/>
            <person name="Kamat A."/>
            <person name="Kanga B."/>
            <person name="Kells C."/>
            <person name="Khazanovich D."/>
            <person name="Kieu A.C."/>
            <person name="Kisner P."/>
            <person name="Kumar M."/>
            <person name="Lance K."/>
            <person name="Landers T."/>
            <person name="Lara M."/>
            <person name="Lee W."/>
            <person name="Leger J.P."/>
            <person name="Lennon N."/>
            <person name="Leuper L."/>
            <person name="LeVine S."/>
            <person name="Liu J."/>
            <person name="Liu X."/>
            <person name="Lokyitsang Y."/>
            <person name="Lokyitsang T."/>
            <person name="Lui A."/>
            <person name="Macdonald J."/>
            <person name="Major J."/>
            <person name="Marabella R."/>
            <person name="Maru K."/>
            <person name="Matthews C."/>
            <person name="McDonough S."/>
            <person name="Mehta T."/>
            <person name="Meldrim J."/>
            <person name="Melnikov A."/>
            <person name="Meneus L."/>
            <person name="Mihalev A."/>
            <person name="Mihova T."/>
            <person name="Miller K."/>
            <person name="Mittelman R."/>
            <person name="Mlenga V."/>
            <person name="Mulrain L."/>
            <person name="Munson G."/>
            <person name="Navidi A."/>
            <person name="Naylor J."/>
            <person name="Nguyen T."/>
            <person name="Nguyen N."/>
            <person name="Nguyen C."/>
            <person name="Nguyen T."/>
            <person name="Nicol R."/>
            <person name="Norbu N."/>
            <person name="Norbu C."/>
            <person name="Novod N."/>
            <person name="Nyima T."/>
            <person name="Olandt P."/>
            <person name="O'Neill B."/>
            <person name="O'Neill K."/>
            <person name="Osman S."/>
            <person name="Oyono L."/>
            <person name="Patti C."/>
            <person name="Perrin D."/>
            <person name="Phunkhang P."/>
            <person name="Pierre F."/>
            <person name="Priest M."/>
            <person name="Rachupka A."/>
            <person name="Raghuraman S."/>
            <person name="Rameau R."/>
            <person name="Ray V."/>
            <person name="Raymond C."/>
            <person name="Rege F."/>
            <person name="Rise C."/>
            <person name="Rogers J."/>
            <person name="Rogov P."/>
            <person name="Sahalie J."/>
            <person name="Settipalli S."/>
            <person name="Sharpe T."/>
            <person name="Shea T."/>
            <person name="Sheehan M."/>
            <person name="Sherpa N."/>
            <person name="Shi J."/>
            <person name="Shih D."/>
            <person name="Sloan J."/>
            <person name="Smith C."/>
            <person name="Sparrow T."/>
            <person name="Stalker J."/>
            <person name="Stange-Thomann N."/>
            <person name="Stavropoulos S."/>
            <person name="Stone C."/>
            <person name="Stone S."/>
            <person name="Sykes S."/>
            <person name="Tchuinga P."/>
            <person name="Tenzing P."/>
            <person name="Tesfaye S."/>
            <person name="Thoulutsang D."/>
            <person name="Thoulutsang Y."/>
            <person name="Topham K."/>
            <person name="Topping I."/>
            <person name="Tsamla T."/>
            <person name="Vassiliev H."/>
            <person name="Venkataraman V."/>
            <person name="Vo A."/>
            <person name="Wangchuk T."/>
            <person name="Wangdi T."/>
            <person name="Weiand M."/>
            <person name="Wilkinson J."/>
            <person name="Wilson A."/>
            <person name="Yadav S."/>
            <person name="Yang S."/>
            <person name="Yang X."/>
            <person name="Young G."/>
            <person name="Yu Q."/>
            <person name="Zainoun J."/>
            <person name="Zembek L."/>
            <person name="Zimmer A."/>
            <person name="Lander E.S."/>
        </authorList>
    </citation>
    <scope>NUCLEOTIDE SEQUENCE [LARGE SCALE GENOMIC DNA]</scope>
    <source>
        <strain evidence="3">Boxer</strain>
    </source>
</reference>
<name>A0A8P0TML3_CANLF</name>
<feature type="signal peptide" evidence="2">
    <location>
        <begin position="1"/>
        <end position="21"/>
    </location>
</feature>
<evidence type="ECO:0000313" key="3">
    <source>
        <dbReference type="Ensembl" id="ENSCAFP00000070048.1"/>
    </source>
</evidence>
<organism evidence="3 4">
    <name type="scientific">Canis lupus familiaris</name>
    <name type="common">Dog</name>
    <name type="synonym">Canis familiaris</name>
    <dbReference type="NCBI Taxonomy" id="9615"/>
    <lineage>
        <taxon>Eukaryota</taxon>
        <taxon>Metazoa</taxon>
        <taxon>Chordata</taxon>
        <taxon>Craniata</taxon>
        <taxon>Vertebrata</taxon>
        <taxon>Euteleostomi</taxon>
        <taxon>Mammalia</taxon>
        <taxon>Eutheria</taxon>
        <taxon>Laurasiatheria</taxon>
        <taxon>Carnivora</taxon>
        <taxon>Caniformia</taxon>
        <taxon>Canidae</taxon>
        <taxon>Canis</taxon>
    </lineage>
</organism>
<reference evidence="3" key="2">
    <citation type="submission" date="2025-08" db="UniProtKB">
        <authorList>
            <consortium name="Ensembl"/>
        </authorList>
    </citation>
    <scope>IDENTIFICATION</scope>
</reference>
<dbReference type="AlphaFoldDB" id="A0A8P0TML3"/>
<feature type="chain" id="PRO_5035718620" evidence="2">
    <location>
        <begin position="22"/>
        <end position="183"/>
    </location>
</feature>
<keyword evidence="2" id="KW-0732">Signal</keyword>
<feature type="region of interest" description="Disordered" evidence="1">
    <location>
        <begin position="30"/>
        <end position="80"/>
    </location>
</feature>